<feature type="non-terminal residue" evidence="2">
    <location>
        <position position="151"/>
    </location>
</feature>
<keyword evidence="3" id="KW-1185">Reference proteome</keyword>
<proteinExistence type="predicted"/>
<protein>
    <submittedName>
        <fullName evidence="2">Uncharacterized protein</fullName>
    </submittedName>
</protein>
<feature type="region of interest" description="Disordered" evidence="1">
    <location>
        <begin position="96"/>
        <end position="129"/>
    </location>
</feature>
<dbReference type="GeneID" id="18882163"/>
<sequence>GLRAGSTARNSIAGLKAWHAAQNADWKGGKRLKYVLNGVENRRPALSRLPPRLPVSRGMLRILRANLDLSNPVDIAVFAAACLAFWGQCRLGELLPSSTTPATSKRTPTRASLTFPSPSSPSHTIHLPSTKTRFSQGEDVVILNQHGSSDP</sequence>
<dbReference type="HOGENOM" id="CLU_1735880_0_0_1"/>
<dbReference type="EMBL" id="JH687552">
    <property type="protein sequence ID" value="EIN04906.1"/>
    <property type="molecule type" value="Genomic_DNA"/>
</dbReference>
<reference evidence="3" key="1">
    <citation type="journal article" date="2012" name="Science">
        <title>The Paleozoic origin of enzymatic lignin decomposition reconstructed from 31 fungal genomes.</title>
        <authorList>
            <person name="Floudas D."/>
            <person name="Binder M."/>
            <person name="Riley R."/>
            <person name="Barry K."/>
            <person name="Blanchette R.A."/>
            <person name="Henrissat B."/>
            <person name="Martinez A.T."/>
            <person name="Otillar R."/>
            <person name="Spatafora J.W."/>
            <person name="Yadav J.S."/>
            <person name="Aerts A."/>
            <person name="Benoit I."/>
            <person name="Boyd A."/>
            <person name="Carlson A."/>
            <person name="Copeland A."/>
            <person name="Coutinho P.M."/>
            <person name="de Vries R.P."/>
            <person name="Ferreira P."/>
            <person name="Findley K."/>
            <person name="Foster B."/>
            <person name="Gaskell J."/>
            <person name="Glotzer D."/>
            <person name="Gorecki P."/>
            <person name="Heitman J."/>
            <person name="Hesse C."/>
            <person name="Hori C."/>
            <person name="Igarashi K."/>
            <person name="Jurgens J.A."/>
            <person name="Kallen N."/>
            <person name="Kersten P."/>
            <person name="Kohler A."/>
            <person name="Kuees U."/>
            <person name="Kumar T.K.A."/>
            <person name="Kuo A."/>
            <person name="LaButti K."/>
            <person name="Larrondo L.F."/>
            <person name="Lindquist E."/>
            <person name="Ling A."/>
            <person name="Lombard V."/>
            <person name="Lucas S."/>
            <person name="Lundell T."/>
            <person name="Martin R."/>
            <person name="McLaughlin D.J."/>
            <person name="Morgenstern I."/>
            <person name="Morin E."/>
            <person name="Murat C."/>
            <person name="Nagy L.G."/>
            <person name="Nolan M."/>
            <person name="Ohm R.A."/>
            <person name="Patyshakuliyeva A."/>
            <person name="Rokas A."/>
            <person name="Ruiz-Duenas F.J."/>
            <person name="Sabat G."/>
            <person name="Salamov A."/>
            <person name="Samejima M."/>
            <person name="Schmutz J."/>
            <person name="Slot J.C."/>
            <person name="St John F."/>
            <person name="Stenlid J."/>
            <person name="Sun H."/>
            <person name="Sun S."/>
            <person name="Syed K."/>
            <person name="Tsang A."/>
            <person name="Wiebenga A."/>
            <person name="Young D."/>
            <person name="Pisabarro A."/>
            <person name="Eastwood D.C."/>
            <person name="Martin F."/>
            <person name="Cullen D."/>
            <person name="Grigoriev I.V."/>
            <person name="Hibbett D.S."/>
        </authorList>
    </citation>
    <scope>NUCLEOTIDE SEQUENCE [LARGE SCALE GENOMIC DNA]</scope>
    <source>
        <strain evidence="3">HHB-11173 SS5</strain>
    </source>
</reference>
<gene>
    <name evidence="2" type="ORF">PUNSTDRAFT_31671</name>
</gene>
<accession>R7S5R1</accession>
<feature type="non-terminal residue" evidence="2">
    <location>
        <position position="1"/>
    </location>
</feature>
<name>R7S5R1_PUNST</name>
<dbReference type="AlphaFoldDB" id="R7S5R1"/>
<dbReference type="OrthoDB" id="3254696at2759"/>
<dbReference type="Proteomes" id="UP000054196">
    <property type="component" value="Unassembled WGS sequence"/>
</dbReference>
<organism evidence="2 3">
    <name type="scientific">Punctularia strigosozonata (strain HHB-11173)</name>
    <name type="common">White-rot fungus</name>
    <dbReference type="NCBI Taxonomy" id="741275"/>
    <lineage>
        <taxon>Eukaryota</taxon>
        <taxon>Fungi</taxon>
        <taxon>Dikarya</taxon>
        <taxon>Basidiomycota</taxon>
        <taxon>Agaricomycotina</taxon>
        <taxon>Agaricomycetes</taxon>
        <taxon>Corticiales</taxon>
        <taxon>Punctulariaceae</taxon>
        <taxon>Punctularia</taxon>
    </lineage>
</organism>
<dbReference type="KEGG" id="psq:PUNSTDRAFT_31671"/>
<evidence type="ECO:0000313" key="2">
    <source>
        <dbReference type="EMBL" id="EIN04906.1"/>
    </source>
</evidence>
<evidence type="ECO:0000313" key="3">
    <source>
        <dbReference type="Proteomes" id="UP000054196"/>
    </source>
</evidence>
<dbReference type="OMA" id="IDMWING"/>
<dbReference type="RefSeq" id="XP_007387829.1">
    <property type="nucleotide sequence ID" value="XM_007387767.1"/>
</dbReference>
<evidence type="ECO:0000256" key="1">
    <source>
        <dbReference type="SAM" id="MobiDB-lite"/>
    </source>
</evidence>